<keyword evidence="3" id="KW-0326">Glycosidase</keyword>
<dbReference type="GO" id="GO:0003796">
    <property type="term" value="F:lysozyme activity"/>
    <property type="evidence" value="ECO:0007669"/>
    <property type="project" value="UniProtKB-EC"/>
</dbReference>
<evidence type="ECO:0000313" key="5">
    <source>
        <dbReference type="Proteomes" id="UP000325783"/>
    </source>
</evidence>
<dbReference type="InterPro" id="IPR023347">
    <property type="entry name" value="Lysozyme_dom_sf"/>
</dbReference>
<comment type="catalytic activity">
    <reaction evidence="3">
        <text>Hydrolysis of (1-&gt;4)-beta-linkages between N-acetylmuramic acid and N-acetyl-D-glucosamine residues in a peptidoglycan and between N-acetyl-D-glucosamine residues in chitodextrins.</text>
        <dbReference type="EC" id="3.2.1.17"/>
    </reaction>
</comment>
<dbReference type="EMBL" id="MN584918">
    <property type="protein sequence ID" value="QFR59853.1"/>
    <property type="molecule type" value="Genomic_DNA"/>
</dbReference>
<dbReference type="Gene3D" id="1.10.530.40">
    <property type="match status" value="1"/>
</dbReference>
<dbReference type="InterPro" id="IPR002196">
    <property type="entry name" value="Glyco_hydro_24"/>
</dbReference>
<dbReference type="Pfam" id="PF00959">
    <property type="entry name" value="Phage_lysozyme"/>
    <property type="match status" value="1"/>
</dbReference>
<dbReference type="GO" id="GO:0016998">
    <property type="term" value="P:cell wall macromolecule catabolic process"/>
    <property type="evidence" value="ECO:0007669"/>
    <property type="project" value="InterPro"/>
</dbReference>
<protein>
    <recommendedName>
        <fullName evidence="3">Lysozyme</fullName>
        <ecNumber evidence="3">3.2.1.17</ecNumber>
    </recommendedName>
</protein>
<evidence type="ECO:0000313" key="4">
    <source>
        <dbReference type="EMBL" id="QFR59853.1"/>
    </source>
</evidence>
<dbReference type="PANTHER" id="PTHR37406">
    <property type="entry name" value="T4-TYPE LYSOZYME 1-RELATED"/>
    <property type="match status" value="1"/>
</dbReference>
<keyword evidence="5" id="KW-1185">Reference proteome</keyword>
<sequence>MPKASIGDTLMKHLLALLEYEESYREKAYYCSAGYPTIGIGKKIGPKAAPLHFYQFTCSKELAYLWLDEEVAKVQLQLVKYDWYNKQSDDRKTILISMAYQMGVEGLLKFRKMIAALKAGNFYEARMQALDSKWYRDTPLRAKRHAQVLETGDLLITYNGLLG</sequence>
<dbReference type="InterPro" id="IPR023346">
    <property type="entry name" value="Lysozyme-like_dom_sf"/>
</dbReference>
<name>A0A5P8PRF3_9CAUD</name>
<comment type="similarity">
    <text evidence="3">Belongs to the glycosyl hydrolase 24 family.</text>
</comment>
<dbReference type="InterPro" id="IPR052619">
    <property type="entry name" value="Phage_lysozyme-like"/>
</dbReference>
<evidence type="ECO:0000256" key="3">
    <source>
        <dbReference type="RuleBase" id="RU003788"/>
    </source>
</evidence>
<dbReference type="GO" id="GO:0009253">
    <property type="term" value="P:peptidoglycan catabolic process"/>
    <property type="evidence" value="ECO:0007669"/>
    <property type="project" value="InterPro"/>
</dbReference>
<keyword evidence="2 3" id="KW-0081">Bacteriolytic enzyme</keyword>
<dbReference type="EC" id="3.2.1.17" evidence="3"/>
<dbReference type="Proteomes" id="UP000325783">
    <property type="component" value="Segment"/>
</dbReference>
<evidence type="ECO:0000256" key="1">
    <source>
        <dbReference type="ARBA" id="ARBA00022529"/>
    </source>
</evidence>
<reference evidence="4 5" key="1">
    <citation type="submission" date="2019-10" db="EMBL/GenBank/DDBJ databases">
        <authorList>
            <person name="Lin L.C."/>
        </authorList>
    </citation>
    <scope>NUCLEOTIDE SEQUENCE [LARGE SCALE GENOMIC DNA]</scope>
</reference>
<dbReference type="PANTHER" id="PTHR37406:SF1">
    <property type="entry name" value="T4-TYPE LYSOZYME 1-RELATED"/>
    <property type="match status" value="1"/>
</dbReference>
<dbReference type="SUPFAM" id="SSF53955">
    <property type="entry name" value="Lysozyme-like"/>
    <property type="match status" value="1"/>
</dbReference>
<keyword evidence="1 3" id="KW-0929">Antimicrobial</keyword>
<organism evidence="4 5">
    <name type="scientific">Vibrio phage phi50-12</name>
    <dbReference type="NCBI Taxonomy" id="2654972"/>
    <lineage>
        <taxon>Viruses</taxon>
        <taxon>Duplodnaviria</taxon>
        <taxon>Heunggongvirae</taxon>
        <taxon>Uroviricota</taxon>
        <taxon>Caudoviricetes</taxon>
        <taxon>Schitoviridae</taxon>
        <taxon>Penintadodekavirus</taxon>
        <taxon>Penintadodekavirus 5012</taxon>
    </lineage>
</organism>
<gene>
    <name evidence="4" type="ORF">VOWphi5012_069</name>
</gene>
<dbReference type="GO" id="GO:0042742">
    <property type="term" value="P:defense response to bacterium"/>
    <property type="evidence" value="ECO:0007669"/>
    <property type="project" value="UniProtKB-KW"/>
</dbReference>
<evidence type="ECO:0000256" key="2">
    <source>
        <dbReference type="ARBA" id="ARBA00022638"/>
    </source>
</evidence>
<proteinExistence type="inferred from homology"/>
<dbReference type="GO" id="GO:0031640">
    <property type="term" value="P:killing of cells of another organism"/>
    <property type="evidence" value="ECO:0007669"/>
    <property type="project" value="UniProtKB-KW"/>
</dbReference>
<accession>A0A5P8PRF3</accession>
<keyword evidence="3" id="KW-0378">Hydrolase</keyword>